<comment type="caution">
    <text evidence="1">The sequence shown here is derived from an EMBL/GenBank/DDBJ whole genome shotgun (WGS) entry which is preliminary data.</text>
</comment>
<evidence type="ECO:0000313" key="1">
    <source>
        <dbReference type="EMBL" id="PHO19502.1"/>
    </source>
</evidence>
<proteinExistence type="predicted"/>
<keyword evidence="2" id="KW-1185">Reference proteome</keyword>
<dbReference type="EMBL" id="PCGW01000059">
    <property type="protein sequence ID" value="PHO19502.1"/>
    <property type="molecule type" value="Genomic_DNA"/>
</dbReference>
<gene>
    <name evidence="1" type="ORF">CQR80_12045</name>
</gene>
<organism evidence="1 2">
    <name type="scientific">Aggregatibacter actinomycetemcomitans</name>
    <name type="common">Actinobacillus actinomycetemcomitans</name>
    <name type="synonym">Haemophilus actinomycetemcomitans</name>
    <dbReference type="NCBI Taxonomy" id="714"/>
    <lineage>
        <taxon>Bacteria</taxon>
        <taxon>Pseudomonadati</taxon>
        <taxon>Pseudomonadota</taxon>
        <taxon>Gammaproteobacteria</taxon>
        <taxon>Pasteurellales</taxon>
        <taxon>Pasteurellaceae</taxon>
        <taxon>Aggregatibacter</taxon>
    </lineage>
</organism>
<name>A0A2G1DLV8_AGGAC</name>
<dbReference type="Gene3D" id="3.30.559.10">
    <property type="entry name" value="Chloramphenicol acetyltransferase-like domain"/>
    <property type="match status" value="1"/>
</dbReference>
<dbReference type="SUPFAM" id="SSF52777">
    <property type="entry name" value="CoA-dependent acyltransferases"/>
    <property type="match status" value="1"/>
</dbReference>
<protein>
    <submittedName>
        <fullName evidence="1">Uncharacterized protein</fullName>
    </submittedName>
</protein>
<dbReference type="Proteomes" id="UP000226080">
    <property type="component" value="Unassembled WGS sequence"/>
</dbReference>
<dbReference type="RefSeq" id="WP_180267056.1">
    <property type="nucleotide sequence ID" value="NZ_PCGW01000059.1"/>
</dbReference>
<sequence length="80" mass="8953">MKELIGAVGELSPKERKALAVLLKHKGINLFSVAPVFKRNASEPLLLSYAQERQWFLWQMDPDSTAYHISSALSLRGALD</sequence>
<feature type="non-terminal residue" evidence="1">
    <location>
        <position position="80"/>
    </location>
</feature>
<evidence type="ECO:0000313" key="2">
    <source>
        <dbReference type="Proteomes" id="UP000226080"/>
    </source>
</evidence>
<reference evidence="1 2" key="1">
    <citation type="submission" date="2017-10" db="EMBL/GenBank/DDBJ databases">
        <title>Draft genome sequences of Aggregatibacter actinomycetemcomitans strains 310a and 310b.</title>
        <authorList>
            <person name="May A.C."/>
            <person name="Ohta H."/>
            <person name="Maeda H."/>
            <person name="Kokeguchi S."/>
            <person name="Cugini C."/>
        </authorList>
    </citation>
    <scope>NUCLEOTIDE SEQUENCE [LARGE SCALE GENOMIC DNA]</scope>
    <source>
        <strain evidence="1 2">310b</strain>
    </source>
</reference>
<accession>A0A2G1DLV8</accession>
<dbReference type="InterPro" id="IPR023213">
    <property type="entry name" value="CAT-like_dom_sf"/>
</dbReference>